<dbReference type="EMBL" id="CP051481">
    <property type="protein sequence ID" value="QJG66961.1"/>
    <property type="molecule type" value="Genomic_DNA"/>
</dbReference>
<organism evidence="1 2">
    <name type="scientific">Mycoplasma phocoenae</name>
    <dbReference type="NCBI Taxonomy" id="754517"/>
    <lineage>
        <taxon>Bacteria</taxon>
        <taxon>Bacillati</taxon>
        <taxon>Mycoplasmatota</taxon>
        <taxon>Mollicutes</taxon>
        <taxon>Mycoplasmataceae</taxon>
        <taxon>Mycoplasma</taxon>
    </lineage>
</organism>
<proteinExistence type="predicted"/>
<protein>
    <submittedName>
        <fullName evidence="1">Uncharacterized protein</fullName>
    </submittedName>
</protein>
<dbReference type="KEGG" id="mphe:HGG69_01320"/>
<evidence type="ECO:0000313" key="1">
    <source>
        <dbReference type="EMBL" id="QJG66961.1"/>
    </source>
</evidence>
<keyword evidence="2" id="KW-1185">Reference proteome</keyword>
<dbReference type="RefSeq" id="WP_169605012.1">
    <property type="nucleotide sequence ID" value="NZ_CP051481.1"/>
</dbReference>
<sequence length="249" mass="30017">MTNVEKNKFKILQEFCYLCDQHDIWYSVDQYTLLEIVTQTQYNQVLNNFSVMMTLKSYEQFKNLFPNRILDNTMIDKYSDIQPKFVVNIDNIYNDYPFLNINLLIPTTEKKVKNIKKVNNKLRMWACHFNSQIMAKNVSILLKKMIAKTLLKLLKPITYKELANILVAKKYDYFYVLSYKKSSWINNISYKREIKTFKNFEVKIISEYNDYLTNTFGLKYKQTKIPKKKYEYQNSIEYKKFKGKNIEIL</sequence>
<name>A0A858U4J9_9MOLU</name>
<reference evidence="1 2" key="1">
    <citation type="submission" date="2020-04" db="EMBL/GenBank/DDBJ databases">
        <title>Novel Mycoplasma species detected in Phocoena phocoena (harbor porpoise) from the USA.</title>
        <authorList>
            <person name="Volokhov D.V."/>
        </authorList>
    </citation>
    <scope>NUCLEOTIDE SEQUENCE [LARGE SCALE GENOMIC DNA]</scope>
    <source>
        <strain evidence="1 2">Phocoena C-264-GEN</strain>
    </source>
</reference>
<gene>
    <name evidence="1" type="ORF">HGG69_01320</name>
</gene>
<dbReference type="Proteomes" id="UP000501060">
    <property type="component" value="Chromosome"/>
</dbReference>
<dbReference type="AlphaFoldDB" id="A0A858U4J9"/>
<evidence type="ECO:0000313" key="2">
    <source>
        <dbReference type="Proteomes" id="UP000501060"/>
    </source>
</evidence>
<accession>A0A858U4J9</accession>